<proteinExistence type="predicted"/>
<feature type="domain" description="Lcl C-terminal" evidence="1">
    <location>
        <begin position="75"/>
        <end position="212"/>
    </location>
</feature>
<dbReference type="EMBL" id="UINC01007183">
    <property type="protein sequence ID" value="SVA31881.1"/>
    <property type="molecule type" value="Genomic_DNA"/>
</dbReference>
<gene>
    <name evidence="2" type="ORF">METZ01_LOCUS84735</name>
</gene>
<sequence length="216" mass="24172">MRITIVALILFFTSNLPAHAGCSKSEICAMLGKMNHFSILDKCPSAGPLLAECKKVKETTIEDLAPGEFIDNGDGTVTDTVNKLVWMKTGERDKQGNLNKVKLKIAKKLAAASSAGGRSDWRIPSLAEFRTLFFPKRVLNAGGKKAWINPIFDDGVGHYYWTSTTCDQVSVITDRYQKKICQQGELAAWLVHFNINAVFWHHKSEDYHVWLVTDLK</sequence>
<dbReference type="AlphaFoldDB" id="A0A381UVV4"/>
<dbReference type="Pfam" id="PF07603">
    <property type="entry name" value="Lcl_C"/>
    <property type="match status" value="1"/>
</dbReference>
<evidence type="ECO:0000313" key="2">
    <source>
        <dbReference type="EMBL" id="SVA31881.1"/>
    </source>
</evidence>
<organism evidence="2">
    <name type="scientific">marine metagenome</name>
    <dbReference type="NCBI Taxonomy" id="408172"/>
    <lineage>
        <taxon>unclassified sequences</taxon>
        <taxon>metagenomes</taxon>
        <taxon>ecological metagenomes</taxon>
    </lineage>
</organism>
<protein>
    <recommendedName>
        <fullName evidence="1">Lcl C-terminal domain-containing protein</fullName>
    </recommendedName>
</protein>
<dbReference type="InterPro" id="IPR011460">
    <property type="entry name" value="Lcl_C"/>
</dbReference>
<accession>A0A381UVV4</accession>
<reference evidence="2" key="1">
    <citation type="submission" date="2018-05" db="EMBL/GenBank/DDBJ databases">
        <authorList>
            <person name="Lanie J.A."/>
            <person name="Ng W.-L."/>
            <person name="Kazmierczak K.M."/>
            <person name="Andrzejewski T.M."/>
            <person name="Davidsen T.M."/>
            <person name="Wayne K.J."/>
            <person name="Tettelin H."/>
            <person name="Glass J.I."/>
            <person name="Rusch D."/>
            <person name="Podicherti R."/>
            <person name="Tsui H.-C.T."/>
            <person name="Winkler M.E."/>
        </authorList>
    </citation>
    <scope>NUCLEOTIDE SEQUENCE</scope>
</reference>
<evidence type="ECO:0000259" key="1">
    <source>
        <dbReference type="Pfam" id="PF07603"/>
    </source>
</evidence>
<name>A0A381UVV4_9ZZZZ</name>